<evidence type="ECO:0008006" key="11">
    <source>
        <dbReference type="Google" id="ProtNLM"/>
    </source>
</evidence>
<evidence type="ECO:0000256" key="5">
    <source>
        <dbReference type="SAM" id="MobiDB-lite"/>
    </source>
</evidence>
<feature type="compositionally biased region" description="Low complexity" evidence="5">
    <location>
        <begin position="212"/>
        <end position="222"/>
    </location>
</feature>
<evidence type="ECO:0000256" key="4">
    <source>
        <dbReference type="PROSITE-ProRule" id="PRU00175"/>
    </source>
</evidence>
<feature type="domain" description="LysM" evidence="8">
    <location>
        <begin position="1151"/>
        <end position="1195"/>
    </location>
</feature>
<gene>
    <name evidence="9" type="ORF">MONBRDRAFT_31000</name>
</gene>
<dbReference type="InterPro" id="IPR011011">
    <property type="entry name" value="Znf_FYVE_PHD"/>
</dbReference>
<dbReference type="SUPFAM" id="SSF57903">
    <property type="entry name" value="FYVE/PHD zinc finger"/>
    <property type="match status" value="1"/>
</dbReference>
<dbReference type="SUPFAM" id="SSF54106">
    <property type="entry name" value="LysM domain"/>
    <property type="match status" value="1"/>
</dbReference>
<protein>
    <recommendedName>
        <fullName evidence="11">RING-type domain-containing protein</fullName>
    </recommendedName>
</protein>
<dbReference type="PROSITE" id="PS50178">
    <property type="entry name" value="ZF_FYVE"/>
    <property type="match status" value="1"/>
</dbReference>
<dbReference type="GO" id="GO:0008270">
    <property type="term" value="F:zinc ion binding"/>
    <property type="evidence" value="ECO:0007669"/>
    <property type="project" value="UniProtKB-KW"/>
</dbReference>
<feature type="region of interest" description="Disordered" evidence="5">
    <location>
        <begin position="133"/>
        <end position="175"/>
    </location>
</feature>
<proteinExistence type="predicted"/>
<dbReference type="Gene3D" id="3.10.350.10">
    <property type="entry name" value="LysM domain"/>
    <property type="match status" value="1"/>
</dbReference>
<dbReference type="EMBL" id="CH991543">
    <property type="protein sequence ID" value="EDQ92629.1"/>
    <property type="molecule type" value="Genomic_DNA"/>
</dbReference>
<accession>A9UQN3</accession>
<dbReference type="Pfam" id="PF01476">
    <property type="entry name" value="LysM"/>
    <property type="match status" value="1"/>
</dbReference>
<keyword evidence="2 4" id="KW-0863">Zinc-finger</keyword>
<dbReference type="Gene3D" id="3.30.40.10">
    <property type="entry name" value="Zinc/RING finger domain, C3HC4 (zinc finger)"/>
    <property type="match status" value="3"/>
</dbReference>
<keyword evidence="1" id="KW-0479">Metal-binding</keyword>
<evidence type="ECO:0000259" key="6">
    <source>
        <dbReference type="PROSITE" id="PS50089"/>
    </source>
</evidence>
<dbReference type="KEGG" id="mbr:MONBRDRAFT_31000"/>
<feature type="domain" description="FYVE-type" evidence="7">
    <location>
        <begin position="1281"/>
        <end position="1348"/>
    </location>
</feature>
<dbReference type="InterPro" id="IPR045030">
    <property type="entry name" value="LYSM1-4"/>
</dbReference>
<name>A9UQN3_MONBE</name>
<evidence type="ECO:0000256" key="3">
    <source>
        <dbReference type="ARBA" id="ARBA00022833"/>
    </source>
</evidence>
<reference evidence="9 10" key="1">
    <citation type="journal article" date="2008" name="Nature">
        <title>The genome of the choanoflagellate Monosiga brevicollis and the origin of metazoans.</title>
        <authorList>
            <consortium name="JGI Sequencing"/>
            <person name="King N."/>
            <person name="Westbrook M.J."/>
            <person name="Young S.L."/>
            <person name="Kuo A."/>
            <person name="Abedin M."/>
            <person name="Chapman J."/>
            <person name="Fairclough S."/>
            <person name="Hellsten U."/>
            <person name="Isogai Y."/>
            <person name="Letunic I."/>
            <person name="Marr M."/>
            <person name="Pincus D."/>
            <person name="Putnam N."/>
            <person name="Rokas A."/>
            <person name="Wright K.J."/>
            <person name="Zuzow R."/>
            <person name="Dirks W."/>
            <person name="Good M."/>
            <person name="Goodstein D."/>
            <person name="Lemons D."/>
            <person name="Li W."/>
            <person name="Lyons J.B."/>
            <person name="Morris A."/>
            <person name="Nichols S."/>
            <person name="Richter D.J."/>
            <person name="Salamov A."/>
            <person name="Bork P."/>
            <person name="Lim W.A."/>
            <person name="Manning G."/>
            <person name="Miller W.T."/>
            <person name="McGinnis W."/>
            <person name="Shapiro H."/>
            <person name="Tjian R."/>
            <person name="Grigoriev I.V."/>
            <person name="Rokhsar D."/>
        </authorList>
    </citation>
    <scope>NUCLEOTIDE SEQUENCE [LARGE SCALE GENOMIC DNA]</scope>
    <source>
        <strain evidence="10">MX1 / ATCC 50154</strain>
    </source>
</reference>
<feature type="region of interest" description="Disordered" evidence="5">
    <location>
        <begin position="92"/>
        <end position="121"/>
    </location>
</feature>
<evidence type="ECO:0000313" key="9">
    <source>
        <dbReference type="EMBL" id="EDQ92629.1"/>
    </source>
</evidence>
<dbReference type="SMART" id="SM00064">
    <property type="entry name" value="FYVE"/>
    <property type="match status" value="1"/>
</dbReference>
<keyword evidence="3" id="KW-0862">Zinc</keyword>
<dbReference type="GeneID" id="5887962"/>
<dbReference type="PANTHER" id="PTHR20932">
    <property type="entry name" value="LYSM AND PUTATIVE PEPTIDOGLYCAN-BINDING DOMAIN-CONTAINING PROTEIN"/>
    <property type="match status" value="1"/>
</dbReference>
<evidence type="ECO:0000256" key="1">
    <source>
        <dbReference type="ARBA" id="ARBA00022723"/>
    </source>
</evidence>
<dbReference type="InterPro" id="IPR017455">
    <property type="entry name" value="Znf_FYVE-rel"/>
</dbReference>
<dbReference type="SMART" id="SM00257">
    <property type="entry name" value="LysM"/>
    <property type="match status" value="1"/>
</dbReference>
<dbReference type="InterPro" id="IPR036779">
    <property type="entry name" value="LysM_dom_sf"/>
</dbReference>
<dbReference type="SUPFAM" id="SSF57850">
    <property type="entry name" value="RING/U-box"/>
    <property type="match status" value="1"/>
</dbReference>
<dbReference type="PROSITE" id="PS50089">
    <property type="entry name" value="ZF_RING_2"/>
    <property type="match status" value="1"/>
</dbReference>
<feature type="region of interest" description="Disordered" evidence="5">
    <location>
        <begin position="887"/>
        <end position="914"/>
    </location>
</feature>
<dbReference type="InterPro" id="IPR013083">
    <property type="entry name" value="Znf_RING/FYVE/PHD"/>
</dbReference>
<evidence type="ECO:0000259" key="7">
    <source>
        <dbReference type="PROSITE" id="PS50178"/>
    </source>
</evidence>
<sequence>MAWRQVFAARGLGVGWRSNIQTRGTKLQLLEFRPTPESAKALENDADWAQFQASPEPVWTRIVVPHLDKEGWCLLHPTACTTSDLELNGAAFSESPANRRTPWTVTPLPTPSAASVAPTPSLDSADVDLDVNGLNLGTTPSNDAHLEPPSVASHQSVDDGLPAVPVADSKTPEEASVNVDDVFAPQQGPAGLDTNFLQATADLVEQSPAPATPSHHTSTEPTPRFRHPKPDRAPHFQPEAIAPNDALAQRVDELLLHDQAPASTILAQAVHGLDSERFVMLVLFWAKHLLARDLIQQVPRPTPWLQRLAYEATRLPQEFLRTTVLDQLFQIDERHMSVSLEDRAIRRVRRVLTQSQPLQLLATRVVETVSASADEDLEPEELQAAARTLRIALTFNINTPAECARIVRALQSSNPALLLPATKRDLALLGPAAFCSLSAHDVLLQASHVDVAARSYGHRSFAGDAALWLFPHLRPAFIKANPKSLVGVAMSLAMASQLPASTAQAMRQLLSQLDNEVFAELSNHEVALLMWALGVHADQIQPLSADVVHSVCDRVTKNIKTMWRNDLAHLLWSFERLNVMAEMGTQLHNQINVLASQPAGVRNAAVLVTSFCPLHVISRQRVSGYAEALGRVTGRVRGSPANTEGLKRFLTQVDTARKVRRLEYLQKRQGEEAVAQGGKPPRTKLEEIVLERNAVLTLMGNNIDKSSASDETKSKLLSMLSTAWRASWHECCFDEGKAFLDRGTTIMRQAMEIPELRAYSAQWQAALQQFVKNRGRILNNEVLEGGPRPSFKIFSKRVFSEGVRLGFQRAGLERQRYLMASATKPQMVQVLHLMDGPKPSSGAKKEHLVTAMLENYSSNLLEPEILFQSLRHGTPQEYLLEVAAALSSEQPGHEDMDSAASSSKSFEEEDDDDEEDILDLLDDLDSLDNQSARMWYYLFQSCTDEHESPICLALPSAPVEDQAAAEPVSPNSPTSPTEDKFQCHICFSQAIDHRSCPSCTSIYCGACLNRWYSSTNNPSCPNCRRPHSYGMFTHDTEVQALLDLQPATCSFCRTSCPLGELRAHESTCLDEVVSCPYKGCAHQAARRNLDMHTVVCPMAPHMSMDQVVDAVMRRSAQGCDAMQASMFSLLANQVRALSQAAESDAENEDTLIHHVTTRDTLPGLAIRYDCNVEDITRLNRIFTNVALYGRQTIIVPKPKNFQPKMEENVSLEVLVALRKKQLTRKLAFHHQLSHEEALSYLHLTKFNYELSEVLVAEDELWTQQHRSEQPKSFDAFMARLERGAGFCGFCRKNLSDKRAHCSHCGTIVCHSCSPTTLKSIEKRYFGVTNPSTQMDQVNVCGGCHQELLSEPGSYDQNHAVKLSGAQGSQGFEF</sequence>
<dbReference type="SUPFAM" id="SSF49599">
    <property type="entry name" value="TRAF domain-like"/>
    <property type="match status" value="1"/>
</dbReference>
<feature type="compositionally biased region" description="Low complexity" evidence="5">
    <location>
        <begin position="111"/>
        <end position="121"/>
    </location>
</feature>
<dbReference type="InterPro" id="IPR001841">
    <property type="entry name" value="Znf_RING"/>
</dbReference>
<dbReference type="PANTHER" id="PTHR20932:SF8">
    <property type="entry name" value="LD22649P"/>
    <property type="match status" value="1"/>
</dbReference>
<dbReference type="InterPro" id="IPR018392">
    <property type="entry name" value="LysM"/>
</dbReference>
<dbReference type="CDD" id="cd00118">
    <property type="entry name" value="LysM"/>
    <property type="match status" value="1"/>
</dbReference>
<feature type="domain" description="RING-type" evidence="6">
    <location>
        <begin position="983"/>
        <end position="1024"/>
    </location>
</feature>
<dbReference type="STRING" id="81824.A9UQN3"/>
<dbReference type="InterPro" id="IPR000306">
    <property type="entry name" value="Znf_FYVE"/>
</dbReference>
<evidence type="ECO:0000259" key="8">
    <source>
        <dbReference type="PROSITE" id="PS51782"/>
    </source>
</evidence>
<feature type="region of interest" description="Disordered" evidence="5">
    <location>
        <begin position="207"/>
        <end position="235"/>
    </location>
</feature>
<dbReference type="Proteomes" id="UP000001357">
    <property type="component" value="Unassembled WGS sequence"/>
</dbReference>
<organism evidence="9 10">
    <name type="scientific">Monosiga brevicollis</name>
    <name type="common">Choanoflagellate</name>
    <dbReference type="NCBI Taxonomy" id="81824"/>
    <lineage>
        <taxon>Eukaryota</taxon>
        <taxon>Choanoflagellata</taxon>
        <taxon>Craspedida</taxon>
        <taxon>Salpingoecidae</taxon>
        <taxon>Monosiga</taxon>
    </lineage>
</organism>
<dbReference type="Pfam" id="PF01363">
    <property type="entry name" value="FYVE"/>
    <property type="match status" value="1"/>
</dbReference>
<keyword evidence="10" id="KW-1185">Reference proteome</keyword>
<evidence type="ECO:0000256" key="2">
    <source>
        <dbReference type="ARBA" id="ARBA00022771"/>
    </source>
</evidence>
<evidence type="ECO:0000313" key="10">
    <source>
        <dbReference type="Proteomes" id="UP000001357"/>
    </source>
</evidence>
<dbReference type="CDD" id="cd16619">
    <property type="entry name" value="mRING-HC-C4C4_TRIM37_C-VIII"/>
    <property type="match status" value="1"/>
</dbReference>
<dbReference type="InParanoid" id="A9UQN3"/>
<dbReference type="RefSeq" id="XP_001742391.1">
    <property type="nucleotide sequence ID" value="XM_001742339.1"/>
</dbReference>
<feature type="compositionally biased region" description="Polar residues" evidence="5">
    <location>
        <begin position="95"/>
        <end position="104"/>
    </location>
</feature>
<dbReference type="PROSITE" id="PS51782">
    <property type="entry name" value="LYSM"/>
    <property type="match status" value="1"/>
</dbReference>